<dbReference type="InterPro" id="IPR016162">
    <property type="entry name" value="Ald_DH_N"/>
</dbReference>
<dbReference type="PROSITE" id="PS00687">
    <property type="entry name" value="ALDEHYDE_DEHYDR_GLU"/>
    <property type="match status" value="1"/>
</dbReference>
<dbReference type="InterPro" id="IPR029510">
    <property type="entry name" value="Ald_DH_CS_GLU"/>
</dbReference>
<dbReference type="SUPFAM" id="SSF53720">
    <property type="entry name" value="ALDH-like"/>
    <property type="match status" value="1"/>
</dbReference>
<protein>
    <recommendedName>
        <fullName evidence="4">Aldehyde dehydrogenase</fullName>
    </recommendedName>
</protein>
<feature type="active site" evidence="5 6">
    <location>
        <position position="237"/>
    </location>
</feature>
<feature type="domain" description="Aldehyde dehydrogenase" evidence="9">
    <location>
        <begin position="23"/>
        <end position="455"/>
    </location>
</feature>
<keyword evidence="8" id="KW-1133">Transmembrane helix</keyword>
<gene>
    <name evidence="10" type="primary">LOC114329601</name>
</gene>
<dbReference type="OrthoDB" id="440325at2759"/>
<dbReference type="InterPro" id="IPR012394">
    <property type="entry name" value="Aldehyde_DH_NAD(P)"/>
</dbReference>
<keyword evidence="2 4" id="KW-0560">Oxidoreductase</keyword>
<evidence type="ECO:0000256" key="7">
    <source>
        <dbReference type="RuleBase" id="RU003345"/>
    </source>
</evidence>
<dbReference type="InterPro" id="IPR015590">
    <property type="entry name" value="Aldehyde_DH_dom"/>
</dbReference>
<dbReference type="Pfam" id="PF00171">
    <property type="entry name" value="Aldedh"/>
    <property type="match status" value="1"/>
</dbReference>
<evidence type="ECO:0000313" key="10">
    <source>
        <dbReference type="RefSeq" id="XP_028134569.1"/>
    </source>
</evidence>
<evidence type="ECO:0000256" key="8">
    <source>
        <dbReference type="SAM" id="Phobius"/>
    </source>
</evidence>
<keyword evidence="8" id="KW-0472">Membrane</keyword>
<evidence type="ECO:0000256" key="1">
    <source>
        <dbReference type="ARBA" id="ARBA00009986"/>
    </source>
</evidence>
<dbReference type="Gene3D" id="3.40.605.10">
    <property type="entry name" value="Aldehyde Dehydrogenase, Chain A, domain 1"/>
    <property type="match status" value="1"/>
</dbReference>
<evidence type="ECO:0000256" key="2">
    <source>
        <dbReference type="ARBA" id="ARBA00023002"/>
    </source>
</evidence>
<keyword evidence="3" id="KW-0520">NAD</keyword>
<dbReference type="AlphaFoldDB" id="A0A6P7FEW2"/>
<dbReference type="FunFam" id="3.40.605.10:FF:000004">
    <property type="entry name" value="Aldehyde dehydrogenase"/>
    <property type="match status" value="1"/>
</dbReference>
<dbReference type="GO" id="GO:0005737">
    <property type="term" value="C:cytoplasm"/>
    <property type="evidence" value="ECO:0007669"/>
    <property type="project" value="TreeGrafter"/>
</dbReference>
<dbReference type="FunFam" id="3.40.309.10:FF:000003">
    <property type="entry name" value="Aldehyde dehydrogenase"/>
    <property type="match status" value="1"/>
</dbReference>
<evidence type="ECO:0000256" key="5">
    <source>
        <dbReference type="PIRSR" id="PIRSR036492-1"/>
    </source>
</evidence>
<feature type="active site" evidence="5">
    <location>
        <position position="271"/>
    </location>
</feature>
<sequence length="524" mass="58724">MHEQTLPRVDQTNSTIIDIENVVRKSEKISATELVQHTKQAFDSGITRPLWFRKHQLKGLLEFLTVEEAQICQALYDDLRKPLQESLIAEISLVKREINNALKNLKSWTQPQKVKQSIVNMFDDLLIASDPYGVVLLIGTWKYPILIILAPLVGAIAAGNCVVIKPSEVAQATSNLIAKYLPKYIDTNCYPVYTGGPKETSELLEQRFDYIFYTGSTEVGKIVHKAASKYLTPTTLELGGKNPVYVDKSANLKATAKRILWGKFQNCGQICISPDYILCTPEVQVKLLGFMEDVIKDFFNGSVKTSKDYARIINSRHFNRLVGLLKNQNIAIGGHLDADERYISPTILVDVHPEDPVMQEEIFGPILPFINIKDEEEAINFINSREKPLALYVFTTKAKVKKTFMERTSSGAMVVNDTVMHIITEGLPFGGVGYSGMGSYKGKKTFDTFSHQKSVLSKSFNVIADKIESVRYPPNTNFTTSFLKGVLKYNTTIPTQLLAYVFSFALGVAVTVSGYYINKSIREE</sequence>
<dbReference type="PANTHER" id="PTHR43570">
    <property type="entry name" value="ALDEHYDE DEHYDROGENASE"/>
    <property type="match status" value="1"/>
</dbReference>
<dbReference type="PIRSF" id="PIRSF036492">
    <property type="entry name" value="ALDH"/>
    <property type="match status" value="1"/>
</dbReference>
<dbReference type="GO" id="GO:0006081">
    <property type="term" value="P:aldehyde metabolic process"/>
    <property type="evidence" value="ECO:0007669"/>
    <property type="project" value="InterPro"/>
</dbReference>
<evidence type="ECO:0000256" key="3">
    <source>
        <dbReference type="ARBA" id="ARBA00023027"/>
    </source>
</evidence>
<accession>A0A6P7FEW2</accession>
<reference evidence="10" key="1">
    <citation type="submission" date="2025-08" db="UniProtKB">
        <authorList>
            <consortium name="RefSeq"/>
        </authorList>
    </citation>
    <scope>IDENTIFICATION</scope>
    <source>
        <tissue evidence="10">Whole insect</tissue>
    </source>
</reference>
<dbReference type="InParanoid" id="A0A6P7FEW2"/>
<evidence type="ECO:0000259" key="9">
    <source>
        <dbReference type="Pfam" id="PF00171"/>
    </source>
</evidence>
<organism evidence="10">
    <name type="scientific">Diabrotica virgifera virgifera</name>
    <name type="common">western corn rootworm</name>
    <dbReference type="NCBI Taxonomy" id="50390"/>
    <lineage>
        <taxon>Eukaryota</taxon>
        <taxon>Metazoa</taxon>
        <taxon>Ecdysozoa</taxon>
        <taxon>Arthropoda</taxon>
        <taxon>Hexapoda</taxon>
        <taxon>Insecta</taxon>
        <taxon>Pterygota</taxon>
        <taxon>Neoptera</taxon>
        <taxon>Endopterygota</taxon>
        <taxon>Coleoptera</taxon>
        <taxon>Polyphaga</taxon>
        <taxon>Cucujiformia</taxon>
        <taxon>Chrysomeloidea</taxon>
        <taxon>Chrysomelidae</taxon>
        <taxon>Galerucinae</taxon>
        <taxon>Diabroticina</taxon>
        <taxon>Diabroticites</taxon>
        <taxon>Diabrotica</taxon>
    </lineage>
</organism>
<dbReference type="InterPro" id="IPR016161">
    <property type="entry name" value="Ald_DH/histidinol_DH"/>
</dbReference>
<evidence type="ECO:0000256" key="6">
    <source>
        <dbReference type="PROSITE-ProRule" id="PRU10007"/>
    </source>
</evidence>
<feature type="transmembrane region" description="Helical" evidence="8">
    <location>
        <begin position="497"/>
        <end position="517"/>
    </location>
</feature>
<dbReference type="RefSeq" id="XP_028134569.1">
    <property type="nucleotide sequence ID" value="XM_028278768.1"/>
</dbReference>
<keyword evidence="8" id="KW-0812">Transmembrane</keyword>
<evidence type="ECO:0000256" key="4">
    <source>
        <dbReference type="PIRNR" id="PIRNR036492"/>
    </source>
</evidence>
<comment type="similarity">
    <text evidence="1 4 7">Belongs to the aldehyde dehydrogenase family.</text>
</comment>
<dbReference type="PANTHER" id="PTHR43570:SF16">
    <property type="entry name" value="ALDEHYDE DEHYDROGENASE TYPE III, ISOFORM Q"/>
    <property type="match status" value="1"/>
</dbReference>
<proteinExistence type="inferred from homology"/>
<dbReference type="Gene3D" id="3.40.309.10">
    <property type="entry name" value="Aldehyde Dehydrogenase, Chain A, domain 2"/>
    <property type="match status" value="1"/>
</dbReference>
<name>A0A6P7FEW2_DIAVI</name>
<dbReference type="GO" id="GO:0004029">
    <property type="term" value="F:aldehyde dehydrogenase (NAD+) activity"/>
    <property type="evidence" value="ECO:0007669"/>
    <property type="project" value="TreeGrafter"/>
</dbReference>
<dbReference type="InterPro" id="IPR016163">
    <property type="entry name" value="Ald_DH_C"/>
</dbReference>